<dbReference type="InterPro" id="IPR038884">
    <property type="entry name" value="CFAP61"/>
</dbReference>
<reference evidence="4 5" key="1">
    <citation type="journal article" date="2009" name="Science">
        <title>Green evolution and dynamic adaptations revealed by genomes of the marine picoeukaryotes Micromonas.</title>
        <authorList>
            <person name="Worden A.Z."/>
            <person name="Lee J.H."/>
            <person name="Mock T."/>
            <person name="Rouze P."/>
            <person name="Simmons M.P."/>
            <person name="Aerts A.L."/>
            <person name="Allen A.E."/>
            <person name="Cuvelier M.L."/>
            <person name="Derelle E."/>
            <person name="Everett M.V."/>
            <person name="Foulon E."/>
            <person name="Grimwood J."/>
            <person name="Gundlach H."/>
            <person name="Henrissat B."/>
            <person name="Napoli C."/>
            <person name="McDonald S.M."/>
            <person name="Parker M.S."/>
            <person name="Rombauts S."/>
            <person name="Salamov A."/>
            <person name="Von Dassow P."/>
            <person name="Badger J.H."/>
            <person name="Coutinho P.M."/>
            <person name="Demir E."/>
            <person name="Dubchak I."/>
            <person name="Gentemann C."/>
            <person name="Eikrem W."/>
            <person name="Gready J.E."/>
            <person name="John U."/>
            <person name="Lanier W."/>
            <person name="Lindquist E.A."/>
            <person name="Lucas S."/>
            <person name="Mayer K.F."/>
            <person name="Moreau H."/>
            <person name="Not F."/>
            <person name="Otillar R."/>
            <person name="Panaud O."/>
            <person name="Pangilinan J."/>
            <person name="Paulsen I."/>
            <person name="Piegu B."/>
            <person name="Poliakov A."/>
            <person name="Robbens S."/>
            <person name="Schmutz J."/>
            <person name="Toulza E."/>
            <person name="Wyss T."/>
            <person name="Zelensky A."/>
            <person name="Zhou K."/>
            <person name="Armbrust E.V."/>
            <person name="Bhattacharya D."/>
            <person name="Goodenough U.W."/>
            <person name="Van de Peer Y."/>
            <person name="Grigoriev I.V."/>
        </authorList>
    </citation>
    <scope>NUCLEOTIDE SEQUENCE [LARGE SCALE GENOMIC DNA]</scope>
    <source>
        <strain evidence="4 5">CCMP1545</strain>
    </source>
</reference>
<protein>
    <submittedName>
        <fullName evidence="4">Predicted protein</fullName>
    </submittedName>
</protein>
<evidence type="ECO:0000259" key="2">
    <source>
        <dbReference type="Pfam" id="PF16092"/>
    </source>
</evidence>
<dbReference type="AlphaFoldDB" id="C1MYS0"/>
<evidence type="ECO:0000256" key="1">
    <source>
        <dbReference type="SAM" id="MobiDB-lite"/>
    </source>
</evidence>
<dbReference type="OrthoDB" id="382863at2759"/>
<feature type="domain" description="Cilia- and flagella-associated protein 61 N-terminal" evidence="2">
    <location>
        <begin position="109"/>
        <end position="202"/>
    </location>
</feature>
<dbReference type="KEGG" id="mpp:MICPUCDRAFT_47998"/>
<dbReference type="PROSITE" id="PS50096">
    <property type="entry name" value="IQ"/>
    <property type="match status" value="1"/>
</dbReference>
<dbReference type="RefSeq" id="XP_003060833.1">
    <property type="nucleotide sequence ID" value="XM_003060787.1"/>
</dbReference>
<dbReference type="SUPFAM" id="SSF51905">
    <property type="entry name" value="FAD/NAD(P)-binding domain"/>
    <property type="match status" value="2"/>
</dbReference>
<name>C1MYS0_MICPC</name>
<dbReference type="Pfam" id="PF16092">
    <property type="entry name" value="CFAP61_N"/>
    <property type="match status" value="1"/>
</dbReference>
<dbReference type="eggNOG" id="ENOG502QSEC">
    <property type="taxonomic scope" value="Eukaryota"/>
</dbReference>
<proteinExistence type="predicted"/>
<accession>C1MYS0</accession>
<evidence type="ECO:0000313" key="4">
    <source>
        <dbReference type="EMBL" id="EEH54483.1"/>
    </source>
</evidence>
<dbReference type="Gene3D" id="3.50.50.60">
    <property type="entry name" value="FAD/NAD(P)-binding domain"/>
    <property type="match status" value="2"/>
</dbReference>
<dbReference type="OMA" id="RWNEGQI"/>
<organism evidence="5">
    <name type="scientific">Micromonas pusilla (strain CCMP1545)</name>
    <name type="common">Picoplanktonic green alga</name>
    <dbReference type="NCBI Taxonomy" id="564608"/>
    <lineage>
        <taxon>Eukaryota</taxon>
        <taxon>Viridiplantae</taxon>
        <taxon>Chlorophyta</taxon>
        <taxon>Mamiellophyceae</taxon>
        <taxon>Mamiellales</taxon>
        <taxon>Mamiellaceae</taxon>
        <taxon>Micromonas</taxon>
    </lineage>
</organism>
<dbReference type="GeneID" id="9686526"/>
<feature type="compositionally biased region" description="Low complexity" evidence="1">
    <location>
        <begin position="371"/>
        <end position="386"/>
    </location>
</feature>
<evidence type="ECO:0000259" key="3">
    <source>
        <dbReference type="Pfam" id="PF23150"/>
    </source>
</evidence>
<gene>
    <name evidence="4" type="ORF">MICPUCDRAFT_47998</name>
</gene>
<dbReference type="Pfam" id="PF23150">
    <property type="entry name" value="CFAP61_dimer"/>
    <property type="match status" value="1"/>
</dbReference>
<feature type="domain" description="CFAP61 dimerisation" evidence="3">
    <location>
        <begin position="1042"/>
        <end position="1150"/>
    </location>
</feature>
<dbReference type="InterPro" id="IPR032151">
    <property type="entry name" value="CFAP61_N"/>
</dbReference>
<dbReference type="PANTHER" id="PTHR21178">
    <property type="entry name" value="CILIA- AND FLAGELLA-ASSOCIATED PROTEIN 61"/>
    <property type="match status" value="1"/>
</dbReference>
<dbReference type="InterPro" id="IPR056299">
    <property type="entry name" value="CFAP61_dimer"/>
</dbReference>
<evidence type="ECO:0000313" key="5">
    <source>
        <dbReference type="Proteomes" id="UP000001876"/>
    </source>
</evidence>
<dbReference type="EMBL" id="GG663743">
    <property type="protein sequence ID" value="EEH54483.1"/>
    <property type="molecule type" value="Genomic_DNA"/>
</dbReference>
<dbReference type="InterPro" id="IPR036188">
    <property type="entry name" value="FAD/NAD-bd_sf"/>
</dbReference>
<dbReference type="STRING" id="564608.C1MYS0"/>
<keyword evidence="5" id="KW-1185">Reference proteome</keyword>
<dbReference type="Proteomes" id="UP000001876">
    <property type="component" value="Unassembled WGS sequence"/>
</dbReference>
<sequence length="1222" mass="132130">MAPPKLRARPAVPKDAHEIREFVDTETQLRQFGRFDLAHLIENASTCLVAIDESSPASSAKKPLIVGLLVVTKDVPVPYGVTARKGMERLKWAAAEAAKTGHRPDVAAWISGCATRPEHRDAVLVMLQTAFDRMPAVEAILAASPPEVERGALGGHVKKVAKTTRFALYAAPRATVRPRLRVRRARVEDHDDLHPLLSRVNDDPNAPGGALSRLPTGGDGLSALLNAANRAAGVDRFALARLIEEARDSPSKLCVLVAETEIVGKFAGVMALSALDKDVRAERMVEAYDIAAYDDLENFYPPPEECGEEVKRAVTKVAAVWRGKIERRRIERAAREKEFGAGGMPPGNGETPRASAKGQLSAGRVAEDDATAATAASSSDAPPAGEEAPEPSTPRSLSAREERIRREKLKDSSAFVVTMLCVDPEYEAQSADFLAHAFAAFPRKDVCAISLHTAAPELPLVDIATTRVSAKDQDQDHTLHLAHRAGQLPGFAVRLAAGDGGHLDAEAISEMLGDDADARANVRSFRACVDGYRNGTHAAVVATCEDQVVGFATFTLNVEVDPLISCFQLDDYVDVDAHRKDGYADLEECVLNPIFSHKRAFMMTEAMRLLKKTAIAYRLAMEPNQPPPPEVVGVDFQLVAGRRNHLGFDASFALFIFTARIAATHREQVNQRVVVVGSTESALGIVERLLTIPECVFNNVTLLAVGGLAVGGPASYYNKASLAKLALERADSNRSGISIHDHAVVGLDRDARELHLDDGTSLSYELLAIACGRQDQARSISHWFPYDPVGVVNVRHSLALDDDVPVERLYDLCANLAEEDARSVEKIIVYGDTLRAVGAVRTLLNKGVRPEAIQSVVPTPDYVPPSLSGHRRQALMPPSEGGRGLRRVALAVGAMLDRPHVNSVEGQPPAMEGLTLTGATKARGGGVDATFSRSSDGDDVTVHADFVVACADRDIDPVVFKLLNDNGIVYDGHVVVDASFRTNDPDVYATGSVAKFSRRCGAGALAPLGYRNARECGMRAADSIIRRVTDYGGVEPEPTDVPKFYEPNAISAVLPGGVQFLNVASAFRFASDGSLEEPPPGGRYLETANGETYTRIDVDAENVICGLFYCGEKRVDATHVSALIGLPIAYVQNLEENYAAGDVKDLLEYCLDVKLNAIFHAKFRDAYRAMMEVARAPDEDARSVILGPRTMDCIAEEAMFEFVKRYDHDLPHYKIPKAAVAW</sequence>
<feature type="region of interest" description="Disordered" evidence="1">
    <location>
        <begin position="336"/>
        <end position="403"/>
    </location>
</feature>
<dbReference type="PANTHER" id="PTHR21178:SF8">
    <property type="entry name" value="CILIA- AND FLAGELLA-ASSOCIATED PROTEIN 61"/>
    <property type="match status" value="1"/>
</dbReference>